<dbReference type="InterPro" id="IPR016181">
    <property type="entry name" value="Acyl_CoA_acyltransferase"/>
</dbReference>
<comment type="function">
    <text evidence="3">Acetylates the N-terminal alanine of ribosomal protein bS18.</text>
</comment>
<name>A0A345NT55_9MICO</name>
<evidence type="ECO:0000256" key="3">
    <source>
        <dbReference type="RuleBase" id="RU363094"/>
    </source>
</evidence>
<comment type="subcellular location">
    <subcellularLocation>
        <location evidence="3">Cytoplasm</location>
    </subcellularLocation>
</comment>
<keyword evidence="1 5" id="KW-0808">Transferase</keyword>
<protein>
    <recommendedName>
        <fullName evidence="3">[Ribosomal protein bS18]-alanine N-acetyltransferase</fullName>
        <ecNumber evidence="3">2.3.1.266</ecNumber>
    </recommendedName>
</protein>
<reference evidence="5 6" key="1">
    <citation type="submission" date="2018-07" db="EMBL/GenBank/DDBJ databases">
        <title>Complete genome sequencing of Ornithinimicrobium sp. AMA3305.</title>
        <authorList>
            <person name="Bae J.-W."/>
        </authorList>
    </citation>
    <scope>NUCLEOTIDE SEQUENCE [LARGE SCALE GENOMIC DNA]</scope>
    <source>
        <strain evidence="5 6">AMA3305</strain>
    </source>
</reference>
<dbReference type="Pfam" id="PF00583">
    <property type="entry name" value="Acetyltransf_1"/>
    <property type="match status" value="1"/>
</dbReference>
<accession>A0A345NT55</accession>
<evidence type="ECO:0000256" key="2">
    <source>
        <dbReference type="ARBA" id="ARBA00023315"/>
    </source>
</evidence>
<dbReference type="PANTHER" id="PTHR43877">
    <property type="entry name" value="AMINOALKYLPHOSPHONATE N-ACETYLTRANSFERASE-RELATED-RELATED"/>
    <property type="match status" value="1"/>
</dbReference>
<dbReference type="EC" id="2.3.1.266" evidence="3"/>
<feature type="domain" description="N-acetyltransferase" evidence="4">
    <location>
        <begin position="1"/>
        <end position="142"/>
    </location>
</feature>
<dbReference type="InterPro" id="IPR050832">
    <property type="entry name" value="Bact_Acetyltransf"/>
</dbReference>
<keyword evidence="6" id="KW-1185">Reference proteome</keyword>
<organism evidence="5 6">
    <name type="scientific">Ornithinimicrobium avium</name>
    <dbReference type="NCBI Taxonomy" id="2283195"/>
    <lineage>
        <taxon>Bacteria</taxon>
        <taxon>Bacillati</taxon>
        <taxon>Actinomycetota</taxon>
        <taxon>Actinomycetes</taxon>
        <taxon>Micrococcales</taxon>
        <taxon>Ornithinimicrobiaceae</taxon>
        <taxon>Ornithinimicrobium</taxon>
    </lineage>
</organism>
<dbReference type="GO" id="GO:0005737">
    <property type="term" value="C:cytoplasm"/>
    <property type="evidence" value="ECO:0007669"/>
    <property type="project" value="UniProtKB-SubCell"/>
</dbReference>
<dbReference type="CDD" id="cd04301">
    <property type="entry name" value="NAT_SF"/>
    <property type="match status" value="1"/>
</dbReference>
<dbReference type="Proteomes" id="UP000253790">
    <property type="component" value="Chromosome"/>
</dbReference>
<gene>
    <name evidence="5" type="primary">rimI</name>
    <name evidence="5" type="ORF">DV701_17575</name>
</gene>
<evidence type="ECO:0000259" key="4">
    <source>
        <dbReference type="PROSITE" id="PS51186"/>
    </source>
</evidence>
<dbReference type="Gene3D" id="3.40.630.30">
    <property type="match status" value="1"/>
</dbReference>
<sequence>MAELEARCFPHDGWSAQTFWAELAQRPRRSYWVAVDGTAGEEELAGYAGLDVAGDLADVMTVAVDPGRRGTGLGARLLETLHARAVDAGAVAVLLEVRADNEPARALYSTRGYRVVRTRRGYYRSAGAASPVDALVMRKELVGP</sequence>
<dbReference type="NCBIfam" id="TIGR01575">
    <property type="entry name" value="rimI"/>
    <property type="match status" value="1"/>
</dbReference>
<dbReference type="SUPFAM" id="SSF55729">
    <property type="entry name" value="Acyl-CoA N-acyltransferases (Nat)"/>
    <property type="match status" value="1"/>
</dbReference>
<evidence type="ECO:0000313" key="5">
    <source>
        <dbReference type="EMBL" id="AXH98213.1"/>
    </source>
</evidence>
<evidence type="ECO:0000256" key="1">
    <source>
        <dbReference type="ARBA" id="ARBA00022679"/>
    </source>
</evidence>
<dbReference type="AlphaFoldDB" id="A0A345NT55"/>
<keyword evidence="2" id="KW-0012">Acyltransferase</keyword>
<dbReference type="InterPro" id="IPR000182">
    <property type="entry name" value="GNAT_dom"/>
</dbReference>
<dbReference type="KEGG" id="orn:DV701_17575"/>
<evidence type="ECO:0000313" key="6">
    <source>
        <dbReference type="Proteomes" id="UP000253790"/>
    </source>
</evidence>
<dbReference type="PROSITE" id="PS51186">
    <property type="entry name" value="GNAT"/>
    <property type="match status" value="1"/>
</dbReference>
<dbReference type="EMBL" id="CP031229">
    <property type="protein sequence ID" value="AXH98213.1"/>
    <property type="molecule type" value="Genomic_DNA"/>
</dbReference>
<dbReference type="GO" id="GO:0008999">
    <property type="term" value="F:protein-N-terminal-alanine acetyltransferase activity"/>
    <property type="evidence" value="ECO:0007669"/>
    <property type="project" value="UniProtKB-EC"/>
</dbReference>
<comment type="similarity">
    <text evidence="3">Belongs to the acetyltransferase family. RimI subfamily.</text>
</comment>
<comment type="catalytic activity">
    <reaction evidence="3">
        <text>N-terminal L-alanyl-[ribosomal protein bS18] + acetyl-CoA = N-terminal N(alpha)-acetyl-L-alanyl-[ribosomal protein bS18] + CoA + H(+)</text>
        <dbReference type="Rhea" id="RHEA:43756"/>
        <dbReference type="Rhea" id="RHEA-COMP:10676"/>
        <dbReference type="Rhea" id="RHEA-COMP:10677"/>
        <dbReference type="ChEBI" id="CHEBI:15378"/>
        <dbReference type="ChEBI" id="CHEBI:57287"/>
        <dbReference type="ChEBI" id="CHEBI:57288"/>
        <dbReference type="ChEBI" id="CHEBI:64718"/>
        <dbReference type="ChEBI" id="CHEBI:83683"/>
        <dbReference type="EC" id="2.3.1.266"/>
    </reaction>
</comment>
<dbReference type="OrthoDB" id="529907at2"/>
<proteinExistence type="inferred from homology"/>
<keyword evidence="3" id="KW-0963">Cytoplasm</keyword>
<dbReference type="InterPro" id="IPR006464">
    <property type="entry name" value="AcTrfase_RimI/Ard1"/>
</dbReference>